<keyword evidence="3" id="KW-1185">Reference proteome</keyword>
<evidence type="ECO:0000313" key="3">
    <source>
        <dbReference type="Proteomes" id="UP001165065"/>
    </source>
</evidence>
<gene>
    <name evidence="2" type="ORF">TrCOL_g13225</name>
</gene>
<comment type="caution">
    <text evidence="2">The sequence shown here is derived from an EMBL/GenBank/DDBJ whole genome shotgun (WGS) entry which is preliminary data.</text>
</comment>
<feature type="region of interest" description="Disordered" evidence="1">
    <location>
        <begin position="132"/>
        <end position="154"/>
    </location>
</feature>
<proteinExistence type="predicted"/>
<protein>
    <submittedName>
        <fullName evidence="2">Uncharacterized protein</fullName>
    </submittedName>
</protein>
<reference evidence="3" key="1">
    <citation type="journal article" date="2023" name="Commun. Biol.">
        <title>Genome analysis of Parmales, the sister group of diatoms, reveals the evolutionary specialization of diatoms from phago-mixotrophs to photoautotrophs.</title>
        <authorList>
            <person name="Ban H."/>
            <person name="Sato S."/>
            <person name="Yoshikawa S."/>
            <person name="Yamada K."/>
            <person name="Nakamura Y."/>
            <person name="Ichinomiya M."/>
            <person name="Sato N."/>
            <person name="Blanc-Mathieu R."/>
            <person name="Endo H."/>
            <person name="Kuwata A."/>
            <person name="Ogata H."/>
        </authorList>
    </citation>
    <scope>NUCLEOTIDE SEQUENCE [LARGE SCALE GENOMIC DNA]</scope>
</reference>
<dbReference type="AlphaFoldDB" id="A0A9W7G5H9"/>
<name>A0A9W7G5H9_9STRA</name>
<feature type="compositionally biased region" description="Basic and acidic residues" evidence="1">
    <location>
        <begin position="138"/>
        <end position="154"/>
    </location>
</feature>
<organism evidence="2 3">
    <name type="scientific">Triparma columacea</name>
    <dbReference type="NCBI Taxonomy" id="722753"/>
    <lineage>
        <taxon>Eukaryota</taxon>
        <taxon>Sar</taxon>
        <taxon>Stramenopiles</taxon>
        <taxon>Ochrophyta</taxon>
        <taxon>Bolidophyceae</taxon>
        <taxon>Parmales</taxon>
        <taxon>Triparmaceae</taxon>
        <taxon>Triparma</taxon>
    </lineage>
</organism>
<evidence type="ECO:0000256" key="1">
    <source>
        <dbReference type="SAM" id="MobiDB-lite"/>
    </source>
</evidence>
<dbReference type="Proteomes" id="UP001165065">
    <property type="component" value="Unassembled WGS sequence"/>
</dbReference>
<dbReference type="EMBL" id="BRYA01000036">
    <property type="protein sequence ID" value="GMI33856.1"/>
    <property type="molecule type" value="Genomic_DNA"/>
</dbReference>
<evidence type="ECO:0000313" key="2">
    <source>
        <dbReference type="EMBL" id="GMI33856.1"/>
    </source>
</evidence>
<sequence>MATCLDEGLGAELVEEVGKNLDLGGEGEEGGEGRKVNVVVGQIAFISWCLYEKGVEGGGLKRGIMDALQKHVGDEENVYAGVEGLICTSLELGSRMRDRSASGVFGSRGGAVGVGGGGEGVVYGGGKFGSSGGGGGGVDEKGGGEGGEDVDKAVEGFKEALEKKKRSSFGGMGEMGF</sequence>
<accession>A0A9W7G5H9</accession>